<reference evidence="1 2" key="1">
    <citation type="journal article" date="2018" name="Sci. Rep.">
        <title>Genomic signatures of local adaptation to the degree of environmental predictability in rotifers.</title>
        <authorList>
            <person name="Franch-Gras L."/>
            <person name="Hahn C."/>
            <person name="Garcia-Roger E.M."/>
            <person name="Carmona M.J."/>
            <person name="Serra M."/>
            <person name="Gomez A."/>
        </authorList>
    </citation>
    <scope>NUCLEOTIDE SEQUENCE [LARGE SCALE GENOMIC DNA]</scope>
    <source>
        <strain evidence="1">HYR1</strain>
    </source>
</reference>
<proteinExistence type="predicted"/>
<dbReference type="EMBL" id="REGN01001542">
    <property type="protein sequence ID" value="RNA33993.1"/>
    <property type="molecule type" value="Genomic_DNA"/>
</dbReference>
<evidence type="ECO:0000313" key="2">
    <source>
        <dbReference type="Proteomes" id="UP000276133"/>
    </source>
</evidence>
<protein>
    <submittedName>
        <fullName evidence="1">Uncharacterized protein</fullName>
    </submittedName>
</protein>
<dbReference type="Proteomes" id="UP000276133">
    <property type="component" value="Unassembled WGS sequence"/>
</dbReference>
<comment type="caution">
    <text evidence="1">The sequence shown here is derived from an EMBL/GenBank/DDBJ whole genome shotgun (WGS) entry which is preliminary data.</text>
</comment>
<dbReference type="AlphaFoldDB" id="A0A3M7SDV1"/>
<name>A0A3M7SDV1_BRAPC</name>
<accession>A0A3M7SDV1</accession>
<gene>
    <name evidence="1" type="ORF">BpHYR1_002838</name>
</gene>
<organism evidence="1 2">
    <name type="scientific">Brachionus plicatilis</name>
    <name type="common">Marine rotifer</name>
    <name type="synonym">Brachionus muelleri</name>
    <dbReference type="NCBI Taxonomy" id="10195"/>
    <lineage>
        <taxon>Eukaryota</taxon>
        <taxon>Metazoa</taxon>
        <taxon>Spiralia</taxon>
        <taxon>Gnathifera</taxon>
        <taxon>Rotifera</taxon>
        <taxon>Eurotatoria</taxon>
        <taxon>Monogononta</taxon>
        <taxon>Pseudotrocha</taxon>
        <taxon>Ploima</taxon>
        <taxon>Brachionidae</taxon>
        <taxon>Brachionus</taxon>
    </lineage>
</organism>
<sequence length="123" mass="13285">MALFDLDKSVEQNRSETIKKTVSKALNNSTDATFLKNLSDSAVSTRSGTTVVSVNKALTDSTDSSLPGATKAADFKVLKNSNDSSQPKITKTAVKENLTNSTNPIFSLLKESTIYLLPHVLYD</sequence>
<keyword evidence="2" id="KW-1185">Reference proteome</keyword>
<evidence type="ECO:0000313" key="1">
    <source>
        <dbReference type="EMBL" id="RNA33993.1"/>
    </source>
</evidence>